<dbReference type="Proteomes" id="UP001162131">
    <property type="component" value="Unassembled WGS sequence"/>
</dbReference>
<dbReference type="InterPro" id="IPR009675">
    <property type="entry name" value="TPX2_fam"/>
</dbReference>
<comment type="caution">
    <text evidence="2">The sequence shown here is derived from an EMBL/GenBank/DDBJ whole genome shotgun (WGS) entry which is preliminary data.</text>
</comment>
<gene>
    <name evidence="2" type="ORF">BSTOLATCC_MIC56990</name>
</gene>
<evidence type="ECO:0000313" key="2">
    <source>
        <dbReference type="EMBL" id="CAG9332698.1"/>
    </source>
</evidence>
<evidence type="ECO:0000259" key="1">
    <source>
        <dbReference type="Pfam" id="PF12214"/>
    </source>
</evidence>
<dbReference type="PANTHER" id="PTHR14326:SF44">
    <property type="entry name" value="TARGETING PROTEIN FOR XKLP2"/>
    <property type="match status" value="1"/>
</dbReference>
<organism evidence="2 3">
    <name type="scientific">Blepharisma stoltei</name>
    <dbReference type="NCBI Taxonomy" id="1481888"/>
    <lineage>
        <taxon>Eukaryota</taxon>
        <taxon>Sar</taxon>
        <taxon>Alveolata</taxon>
        <taxon>Ciliophora</taxon>
        <taxon>Postciliodesmatophora</taxon>
        <taxon>Heterotrichea</taxon>
        <taxon>Heterotrichida</taxon>
        <taxon>Blepharismidae</taxon>
        <taxon>Blepharisma</taxon>
    </lineage>
</organism>
<dbReference type="EMBL" id="CAJZBQ010000055">
    <property type="protein sequence ID" value="CAG9332698.1"/>
    <property type="molecule type" value="Genomic_DNA"/>
</dbReference>
<sequence>MLTPNMEDQILSSAVFHKRKFSPLPESDFGDTKRSKKVKFVDEKEKASKNEMPNSSAFSDMLNLSNTTVPVPFVFRTELRSKLSTKAADIKSEENLALRPKFKARKIPKSVYYPKILKISSDKPLTQPVSLRFHLDSRAGRHKPAEKEDMAHIQEFKALPLNKKILEKPDFQYKKSEIKTTVPKEFNFETAKRAKIYGEFEQSESKTDKSFDSSSFLVAKVSAKLSNSFSFHNCEKIEIANPDESNKENECLGQELTAIRSCRDAIKNIGFENLVSKENEIN</sequence>
<dbReference type="PANTHER" id="PTHR14326">
    <property type="entry name" value="TARGETING PROTEIN FOR XKLP2"/>
    <property type="match status" value="1"/>
</dbReference>
<dbReference type="GO" id="GO:0005874">
    <property type="term" value="C:microtubule"/>
    <property type="evidence" value="ECO:0007669"/>
    <property type="project" value="InterPro"/>
</dbReference>
<dbReference type="InterPro" id="IPR027330">
    <property type="entry name" value="TPX2_central_dom"/>
</dbReference>
<dbReference type="GO" id="GO:0060236">
    <property type="term" value="P:regulation of mitotic spindle organization"/>
    <property type="evidence" value="ECO:0007669"/>
    <property type="project" value="InterPro"/>
</dbReference>
<evidence type="ECO:0000313" key="3">
    <source>
        <dbReference type="Proteomes" id="UP001162131"/>
    </source>
</evidence>
<keyword evidence="3" id="KW-1185">Reference proteome</keyword>
<dbReference type="GO" id="GO:0005819">
    <property type="term" value="C:spindle"/>
    <property type="evidence" value="ECO:0007669"/>
    <property type="project" value="InterPro"/>
</dbReference>
<name>A0AAU9K4R9_9CILI</name>
<proteinExistence type="predicted"/>
<accession>A0AAU9K4R9</accession>
<dbReference type="AlphaFoldDB" id="A0AAU9K4R9"/>
<reference evidence="2" key="1">
    <citation type="submission" date="2021-09" db="EMBL/GenBank/DDBJ databases">
        <authorList>
            <consortium name="AG Swart"/>
            <person name="Singh M."/>
            <person name="Singh A."/>
            <person name="Seah K."/>
            <person name="Emmerich C."/>
        </authorList>
    </citation>
    <scope>NUCLEOTIDE SEQUENCE</scope>
    <source>
        <strain evidence="2">ATCC30299</strain>
    </source>
</reference>
<dbReference type="Pfam" id="PF12214">
    <property type="entry name" value="TPX2_importin"/>
    <property type="match status" value="1"/>
</dbReference>
<feature type="domain" description="TPX2 central" evidence="1">
    <location>
        <begin position="131"/>
        <end position="204"/>
    </location>
</feature>
<protein>
    <recommendedName>
        <fullName evidence="1">TPX2 central domain-containing protein</fullName>
    </recommendedName>
</protein>